<reference evidence="2" key="1">
    <citation type="journal article" date="2020" name="Parasit. Vectors">
        <title>Molecular evidence confirms occurrence of Rhipicephalus microplus Clade A in Kenya and sub-Saharan Africa.</title>
        <authorList>
            <person name="Kanduma E.G."/>
            <person name="Emery D."/>
            <person name="Githaka N.W."/>
            <person name="Nguu E.K."/>
            <person name="Bishop R.P."/>
            <person name="Slapeta J."/>
        </authorList>
    </citation>
    <scope>NUCLEOTIDE SEQUENCE</scope>
</reference>
<accession>A0A7G9TYM2</accession>
<evidence type="ECO:0000256" key="1">
    <source>
        <dbReference type="SAM" id="Phobius"/>
    </source>
</evidence>
<feature type="transmembrane region" description="Helical" evidence="1">
    <location>
        <begin position="6"/>
        <end position="30"/>
    </location>
</feature>
<dbReference type="EMBL" id="MT430987">
    <property type="protein sequence ID" value="QNN85498.1"/>
    <property type="molecule type" value="Genomic_DNA"/>
</dbReference>
<organism evidence="2">
    <name type="scientific">Rhipicephalus decoloratus</name>
    <name type="common">African blue tick</name>
    <name type="synonym">Boophilus decoloratus</name>
    <dbReference type="NCBI Taxonomy" id="60189"/>
    <lineage>
        <taxon>Eukaryota</taxon>
        <taxon>Metazoa</taxon>
        <taxon>Ecdysozoa</taxon>
        <taxon>Arthropoda</taxon>
        <taxon>Chelicerata</taxon>
        <taxon>Arachnida</taxon>
        <taxon>Acari</taxon>
        <taxon>Parasitiformes</taxon>
        <taxon>Ixodida</taxon>
        <taxon>Ixodoidea</taxon>
        <taxon>Ixodidae</taxon>
        <taxon>Rhipicephalinae</taxon>
        <taxon>Rhipicephalus</taxon>
        <taxon>Boophilus</taxon>
    </lineage>
</organism>
<dbReference type="RefSeq" id="YP_009992027.1">
    <property type="nucleotide sequence ID" value="NC_052828.1"/>
</dbReference>
<dbReference type="CTD" id="4509"/>
<keyword evidence="1" id="KW-1133">Transmembrane helix</keyword>
<geneLocation type="mitochondrion" evidence="2"/>
<proteinExistence type="predicted"/>
<keyword evidence="1" id="KW-0812">Transmembrane</keyword>
<name>A0A7G9TYM2_RHIDE</name>
<evidence type="ECO:0000313" key="2">
    <source>
        <dbReference type="EMBL" id="QNN85498.1"/>
    </source>
</evidence>
<dbReference type="AlphaFoldDB" id="A0A7G9TYM2"/>
<dbReference type="GeneID" id="62627204"/>
<keyword evidence="2" id="KW-0496">Mitochondrion</keyword>
<keyword evidence="1" id="KW-0472">Membrane</keyword>
<protein>
    <submittedName>
        <fullName evidence="2">ATP synthase subunit 8</fullName>
    </submittedName>
</protein>
<gene>
    <name evidence="2" type="primary">ATP8</name>
</gene>
<sequence length="51" mass="6413">MPQIFPMNWIILSLMLMMMTVMMMMIFYFLNFNCKKIFNFKNEKIKINYKF</sequence>